<name>M6VWA2_LEPBO</name>
<dbReference type="EMBL" id="AKWF02000106">
    <property type="protein sequence ID" value="EMO61115.1"/>
    <property type="molecule type" value="Genomic_DNA"/>
</dbReference>
<evidence type="ECO:0000313" key="2">
    <source>
        <dbReference type="Proteomes" id="UP000012159"/>
    </source>
</evidence>
<dbReference type="AlphaFoldDB" id="M6VWA2"/>
<sequence>MIETNESFINQRLKKLTNIEKFPIISTLIRKEDSKVKGYFKTQMLDIFILSLGRFEKIKSL</sequence>
<protein>
    <submittedName>
        <fullName evidence="1">Uncharacterized protein</fullName>
    </submittedName>
</protein>
<organism evidence="1 2">
    <name type="scientific">Leptospira borgpetersenii serovar Pomona str. 200901868</name>
    <dbReference type="NCBI Taxonomy" id="1192866"/>
    <lineage>
        <taxon>Bacteria</taxon>
        <taxon>Pseudomonadati</taxon>
        <taxon>Spirochaetota</taxon>
        <taxon>Spirochaetia</taxon>
        <taxon>Leptospirales</taxon>
        <taxon>Leptospiraceae</taxon>
        <taxon>Leptospira</taxon>
    </lineage>
</organism>
<evidence type="ECO:0000313" key="1">
    <source>
        <dbReference type="EMBL" id="EMO61115.1"/>
    </source>
</evidence>
<reference evidence="1 2" key="1">
    <citation type="submission" date="2013-01" db="EMBL/GenBank/DDBJ databases">
        <authorList>
            <person name="Harkins D.M."/>
            <person name="Durkin A.S."/>
            <person name="Brinkac L.M."/>
            <person name="Haft D.H."/>
            <person name="Selengut J.D."/>
            <person name="Sanka R."/>
            <person name="DePew J."/>
            <person name="Purushe J."/>
            <person name="Picardeau M."/>
            <person name="Werts C."/>
            <person name="Goarant C."/>
            <person name="Vinetz J.M."/>
            <person name="Sutton G.G."/>
            <person name="Nierman W.C."/>
            <person name="Fouts D.E."/>
        </authorList>
    </citation>
    <scope>NUCLEOTIDE SEQUENCE [LARGE SCALE GENOMIC DNA]</scope>
    <source>
        <strain evidence="1 2">200901868</strain>
    </source>
</reference>
<comment type="caution">
    <text evidence="1">The sequence shown here is derived from an EMBL/GenBank/DDBJ whole genome shotgun (WGS) entry which is preliminary data.</text>
</comment>
<gene>
    <name evidence="1" type="ORF">LEP1GSC133_1383</name>
</gene>
<dbReference type="Proteomes" id="UP000012159">
    <property type="component" value="Unassembled WGS sequence"/>
</dbReference>
<accession>M6VWA2</accession>
<proteinExistence type="predicted"/>